<evidence type="ECO:0000313" key="2">
    <source>
        <dbReference type="Proteomes" id="UP000050794"/>
    </source>
</evidence>
<gene>
    <name evidence="1" type="ORF">TCNE_LOCUS16874</name>
</gene>
<evidence type="ECO:0000313" key="1">
    <source>
        <dbReference type="EMBL" id="VDM48195.1"/>
    </source>
</evidence>
<dbReference type="AlphaFoldDB" id="A0A183V804"/>
<evidence type="ECO:0000313" key="3">
    <source>
        <dbReference type="WBParaSite" id="TCNE_0001687501-mRNA-1"/>
    </source>
</evidence>
<accession>A0A183V804</accession>
<protein>
    <submittedName>
        <fullName evidence="3">HET domain-containing protein</fullName>
    </submittedName>
</protein>
<reference evidence="1 2" key="2">
    <citation type="submission" date="2018-11" db="EMBL/GenBank/DDBJ databases">
        <authorList>
            <consortium name="Pathogen Informatics"/>
        </authorList>
    </citation>
    <scope>NUCLEOTIDE SEQUENCE [LARGE SCALE GENOMIC DNA]</scope>
</reference>
<dbReference type="EMBL" id="UYWY01023962">
    <property type="protein sequence ID" value="VDM48195.1"/>
    <property type="molecule type" value="Genomic_DNA"/>
</dbReference>
<sequence>MAKVVSCMRTVYCYNGELGDDDRPFVDSRNESGVIAARAASTKFLFSSEAISHLWTAGSTNNSLQGTPVTRSVRPGDEEDELLNQILESTHRRISKHSGYWSIFGSYAQCLRTQNIIDVSHMEGSLVAGSDDLTRASGFEDAIKQHDVRVR</sequence>
<reference evidence="3" key="1">
    <citation type="submission" date="2016-06" db="UniProtKB">
        <authorList>
            <consortium name="WormBaseParasite"/>
        </authorList>
    </citation>
    <scope>IDENTIFICATION</scope>
</reference>
<dbReference type="WBParaSite" id="TCNE_0001687501-mRNA-1">
    <property type="protein sequence ID" value="TCNE_0001687501-mRNA-1"/>
    <property type="gene ID" value="TCNE_0001687501"/>
</dbReference>
<keyword evidence="2" id="KW-1185">Reference proteome</keyword>
<dbReference type="Proteomes" id="UP000050794">
    <property type="component" value="Unassembled WGS sequence"/>
</dbReference>
<proteinExistence type="predicted"/>
<name>A0A183V804_TOXCA</name>
<organism evidence="2 3">
    <name type="scientific">Toxocara canis</name>
    <name type="common">Canine roundworm</name>
    <dbReference type="NCBI Taxonomy" id="6265"/>
    <lineage>
        <taxon>Eukaryota</taxon>
        <taxon>Metazoa</taxon>
        <taxon>Ecdysozoa</taxon>
        <taxon>Nematoda</taxon>
        <taxon>Chromadorea</taxon>
        <taxon>Rhabditida</taxon>
        <taxon>Spirurina</taxon>
        <taxon>Ascaridomorpha</taxon>
        <taxon>Ascaridoidea</taxon>
        <taxon>Toxocaridae</taxon>
        <taxon>Toxocara</taxon>
    </lineage>
</organism>